<proteinExistence type="predicted"/>
<evidence type="ECO:0000313" key="2">
    <source>
        <dbReference type="Proteomes" id="UP000095281"/>
    </source>
</evidence>
<sequence>MSLAFTSLLQQKHFYLFSRQLHLSNILGYGPYTYFNIHKNVTDPKRQDPDYFEKEADKLPLDEEPKQQKSKKVEDLPLVFCDYIMLALLFTTALWPFSMIIRNKSNKKEEKEYIYPPNQYLNERPTFNYFAKKSSEKKFGGKEIIAIIFIILSWLVFLFPVQIKLLLWEALEGNVKNDLYYFEEAMKKMKEKVKEN</sequence>
<evidence type="ECO:0000313" key="3">
    <source>
        <dbReference type="WBParaSite" id="MhA1_Contig590.frz3.gene48"/>
    </source>
</evidence>
<reference evidence="3" key="1">
    <citation type="submission" date="2016-11" db="UniProtKB">
        <authorList>
            <consortium name="WormBaseParasite"/>
        </authorList>
    </citation>
    <scope>IDENTIFICATION</scope>
</reference>
<accession>A0A1I8BT77</accession>
<evidence type="ECO:0000256" key="1">
    <source>
        <dbReference type="SAM" id="Phobius"/>
    </source>
</evidence>
<protein>
    <submittedName>
        <fullName evidence="3">Uncharacterized protein</fullName>
    </submittedName>
</protein>
<name>A0A1I8BT77_MELHA</name>
<organism evidence="2 3">
    <name type="scientific">Meloidogyne hapla</name>
    <name type="common">Root-knot nematode worm</name>
    <dbReference type="NCBI Taxonomy" id="6305"/>
    <lineage>
        <taxon>Eukaryota</taxon>
        <taxon>Metazoa</taxon>
        <taxon>Ecdysozoa</taxon>
        <taxon>Nematoda</taxon>
        <taxon>Chromadorea</taxon>
        <taxon>Rhabditida</taxon>
        <taxon>Tylenchina</taxon>
        <taxon>Tylenchomorpha</taxon>
        <taxon>Tylenchoidea</taxon>
        <taxon>Meloidogynidae</taxon>
        <taxon>Meloidogyninae</taxon>
        <taxon>Meloidogyne</taxon>
    </lineage>
</organism>
<keyword evidence="1" id="KW-0472">Membrane</keyword>
<keyword evidence="1" id="KW-0812">Transmembrane</keyword>
<keyword evidence="2" id="KW-1185">Reference proteome</keyword>
<keyword evidence="1" id="KW-1133">Transmembrane helix</keyword>
<dbReference type="Proteomes" id="UP000095281">
    <property type="component" value="Unplaced"/>
</dbReference>
<dbReference type="WBParaSite" id="MhA1_Contig590.frz3.gene48">
    <property type="protein sequence ID" value="MhA1_Contig590.frz3.gene48"/>
    <property type="gene ID" value="MhA1_Contig590.frz3.gene48"/>
</dbReference>
<feature type="transmembrane region" description="Helical" evidence="1">
    <location>
        <begin position="144"/>
        <end position="163"/>
    </location>
</feature>
<feature type="transmembrane region" description="Helical" evidence="1">
    <location>
        <begin position="83"/>
        <end position="101"/>
    </location>
</feature>
<dbReference type="AlphaFoldDB" id="A0A1I8BT77"/>